<evidence type="ECO:0000313" key="4">
    <source>
        <dbReference type="EMBL" id="TVX72739.1"/>
    </source>
</evidence>
<dbReference type="Proteomes" id="UP000046095">
    <property type="component" value="Unassembled WGS sequence"/>
</dbReference>
<dbReference type="AlphaFoldDB" id="A0A064BWM8"/>
<dbReference type="InterPro" id="IPR035069">
    <property type="entry name" value="TTHA1013/TTHA0281-like"/>
</dbReference>
<reference evidence="1 5" key="1">
    <citation type="submission" date="2015-03" db="EMBL/GenBank/DDBJ databases">
        <authorList>
            <consortium name="Pathogen Informatics"/>
            <person name="Murphy D."/>
        </authorList>
    </citation>
    <scope>NUCLEOTIDE SEQUENCE [LARGE SCALE GENOMIC DNA]</scope>
    <source>
        <strain evidence="1 5">0310</strain>
    </source>
</reference>
<evidence type="ECO:0000313" key="6">
    <source>
        <dbReference type="Proteomes" id="UP000046095"/>
    </source>
</evidence>
<dbReference type="EMBL" id="CRVC01000019">
    <property type="protein sequence ID" value="COR72673.1"/>
    <property type="molecule type" value="Genomic_DNA"/>
</dbReference>
<evidence type="ECO:0000313" key="8">
    <source>
        <dbReference type="Proteomes" id="UP000318940"/>
    </source>
</evidence>
<dbReference type="Proteomes" id="UP000318940">
    <property type="component" value="Unassembled WGS sequence"/>
</dbReference>
<dbReference type="EMBL" id="CMWB01000043">
    <property type="protein sequence ID" value="CKJ28945.1"/>
    <property type="molecule type" value="Genomic_DNA"/>
</dbReference>
<dbReference type="RefSeq" id="WP_016397530.1">
    <property type="nucleotide sequence ID" value="NZ_CHPJ01000004.1"/>
</dbReference>
<reference evidence="2 6" key="2">
    <citation type="submission" date="2015-03" db="EMBL/GenBank/DDBJ databases">
        <authorList>
            <person name="Murphy D."/>
        </authorList>
    </citation>
    <scope>NUCLEOTIDE SEQUENCE [LARGE SCALE GENOMIC DNA]</scope>
    <source>
        <strain evidence="2 6">SMRU1708</strain>
    </source>
</reference>
<evidence type="ECO:0000313" key="3">
    <source>
        <dbReference type="EMBL" id="TVW28825.1"/>
    </source>
</evidence>
<evidence type="ECO:0000313" key="1">
    <source>
        <dbReference type="EMBL" id="CKJ28945.1"/>
    </source>
</evidence>
<dbReference type="Proteomes" id="UP000315060">
    <property type="component" value="Unassembled WGS sequence"/>
</dbReference>
<dbReference type="EMBL" id="VMYC01000011">
    <property type="protein sequence ID" value="TVX72739.1"/>
    <property type="molecule type" value="Genomic_DNA"/>
</dbReference>
<proteinExistence type="predicted"/>
<evidence type="ECO:0000313" key="7">
    <source>
        <dbReference type="Proteomes" id="UP000315060"/>
    </source>
</evidence>
<name>A0A064BWM8_STREE</name>
<dbReference type="EMBL" id="VMVH01000011">
    <property type="protein sequence ID" value="TVW28825.1"/>
    <property type="molecule type" value="Genomic_DNA"/>
</dbReference>
<gene>
    <name evidence="4" type="ORF">AZJ28_00750</name>
    <name evidence="3" type="ORF">AZK02_01285</name>
    <name evidence="2" type="ORF">ERS021218_01498</name>
    <name evidence="1" type="ORF">ERS096071_01866</name>
</gene>
<organism evidence="4 7">
    <name type="scientific">Streptococcus pneumoniae</name>
    <dbReference type="NCBI Taxonomy" id="1313"/>
    <lineage>
        <taxon>Bacteria</taxon>
        <taxon>Bacillati</taxon>
        <taxon>Bacillota</taxon>
        <taxon>Bacilli</taxon>
        <taxon>Lactobacillales</taxon>
        <taxon>Streptococcaceae</taxon>
        <taxon>Streptococcus</taxon>
    </lineage>
</organism>
<dbReference type="PATRIC" id="fig|1313.5270.peg.1592"/>
<sequence length="150" mass="16689">MLVTYPALFYYDDTDGTEATYFVHFPDFEYSATQGEGISEALAMGSEWLGITVADLIESDGELPQPSDINSLSLIDNDPFKDDEDFVSTYDLDKSFISMVSVDVSEYLGSQEPIKKTLTIPKWADKLGREMGLNFSQTLTDAIADKKVQT</sequence>
<evidence type="ECO:0000313" key="5">
    <source>
        <dbReference type="Proteomes" id="UP000045541"/>
    </source>
</evidence>
<dbReference type="SUPFAM" id="SSF143100">
    <property type="entry name" value="TTHA1013/TTHA0281-like"/>
    <property type="match status" value="1"/>
</dbReference>
<evidence type="ECO:0000313" key="2">
    <source>
        <dbReference type="EMBL" id="COR72673.1"/>
    </source>
</evidence>
<dbReference type="Gene3D" id="3.30.160.250">
    <property type="match status" value="1"/>
</dbReference>
<accession>A0A064BWM8</accession>
<protein>
    <submittedName>
        <fullName evidence="1">Phage-like protein</fullName>
    </submittedName>
    <submittedName>
        <fullName evidence="4">Type II toxin-antitoxin system HicB family antitoxin</fullName>
    </submittedName>
</protein>
<dbReference type="Proteomes" id="UP000045541">
    <property type="component" value="Unassembled WGS sequence"/>
</dbReference>
<reference evidence="7 8" key="3">
    <citation type="submission" date="2019-07" db="EMBL/GenBank/DDBJ databases">
        <authorList>
            <person name="Mohale T."/>
        </authorList>
    </citation>
    <scope>NUCLEOTIDE SEQUENCE [LARGE SCALE GENOMIC DNA]</scope>
    <source>
        <strain evidence="3 8">NTPn 189</strain>
        <strain evidence="4 7">NTPn 59</strain>
    </source>
</reference>